<dbReference type="AlphaFoldDB" id="A0A6P6UTK9"/>
<dbReference type="RefSeq" id="XP_027093793.1">
    <property type="nucleotide sequence ID" value="XM_027237992.1"/>
</dbReference>
<dbReference type="Proteomes" id="UP001652660">
    <property type="component" value="Chromosome 10c"/>
</dbReference>
<dbReference type="GO" id="GO:0004523">
    <property type="term" value="F:RNA-DNA hybrid ribonuclease activity"/>
    <property type="evidence" value="ECO:0007669"/>
    <property type="project" value="InterPro"/>
</dbReference>
<feature type="domain" description="RNase H type-1" evidence="1">
    <location>
        <begin position="228"/>
        <end position="289"/>
    </location>
</feature>
<feature type="domain" description="Reverse transcriptase zinc-binding" evidence="2">
    <location>
        <begin position="85"/>
        <end position="127"/>
    </location>
</feature>
<gene>
    <name evidence="4" type="primary">LOC113714199</name>
</gene>
<dbReference type="PANTHER" id="PTHR47723">
    <property type="entry name" value="OS05G0353850 PROTEIN"/>
    <property type="match status" value="1"/>
</dbReference>
<dbReference type="GO" id="GO:0003676">
    <property type="term" value="F:nucleic acid binding"/>
    <property type="evidence" value="ECO:0007669"/>
    <property type="project" value="InterPro"/>
</dbReference>
<evidence type="ECO:0000313" key="3">
    <source>
        <dbReference type="Proteomes" id="UP001652660"/>
    </source>
</evidence>
<dbReference type="GeneID" id="113714199"/>
<proteinExistence type="predicted"/>
<keyword evidence="3" id="KW-1185">Reference proteome</keyword>
<dbReference type="InterPro" id="IPR002156">
    <property type="entry name" value="RNaseH_domain"/>
</dbReference>
<dbReference type="InterPro" id="IPR012337">
    <property type="entry name" value="RNaseH-like_sf"/>
</dbReference>
<dbReference type="Gene3D" id="3.30.420.10">
    <property type="entry name" value="Ribonuclease H-like superfamily/Ribonuclease H"/>
    <property type="match status" value="1"/>
</dbReference>
<evidence type="ECO:0000313" key="4">
    <source>
        <dbReference type="RefSeq" id="XP_027093793.1"/>
    </source>
</evidence>
<protein>
    <recommendedName>
        <fullName evidence="5">RNase H type-1 domain-containing protein</fullName>
    </recommendedName>
</protein>
<dbReference type="SUPFAM" id="SSF53098">
    <property type="entry name" value="Ribonuclease H-like"/>
    <property type="match status" value="1"/>
</dbReference>
<dbReference type="Pfam" id="PF13456">
    <property type="entry name" value="RVT_3"/>
    <property type="match status" value="1"/>
</dbReference>
<evidence type="ECO:0000259" key="1">
    <source>
        <dbReference type="Pfam" id="PF13456"/>
    </source>
</evidence>
<dbReference type="InterPro" id="IPR026960">
    <property type="entry name" value="RVT-Znf"/>
</dbReference>
<evidence type="ECO:0000259" key="2">
    <source>
        <dbReference type="Pfam" id="PF13966"/>
    </source>
</evidence>
<dbReference type="OrthoDB" id="1938131at2759"/>
<reference evidence="3" key="1">
    <citation type="journal article" date="2025" name="Foods">
        <title>Unveiling the Microbial Signatures of Arabica Coffee Cherries: Insights into Ripeness Specific Diversity, Functional Traits, and Implications for Quality and Safety.</title>
        <authorList>
            <consortium name="RefSeq"/>
            <person name="Tenea G.N."/>
            <person name="Cifuentes V."/>
            <person name="Reyes P."/>
            <person name="Cevallos-Vallejos M."/>
        </authorList>
    </citation>
    <scope>NUCLEOTIDE SEQUENCE [LARGE SCALE GENOMIC DNA]</scope>
</reference>
<accession>A0A6P6UTK9</accession>
<reference evidence="4" key="2">
    <citation type="submission" date="2025-08" db="UniProtKB">
        <authorList>
            <consortium name="RefSeq"/>
        </authorList>
    </citation>
    <scope>IDENTIFICATION</scope>
    <source>
        <tissue evidence="4">Leaves</tissue>
    </source>
</reference>
<dbReference type="InterPro" id="IPR053151">
    <property type="entry name" value="RNase_H-like"/>
</dbReference>
<dbReference type="InterPro" id="IPR036397">
    <property type="entry name" value="RNaseH_sf"/>
</dbReference>
<organism evidence="3 4">
    <name type="scientific">Coffea arabica</name>
    <name type="common">Arabian coffee</name>
    <dbReference type="NCBI Taxonomy" id="13443"/>
    <lineage>
        <taxon>Eukaryota</taxon>
        <taxon>Viridiplantae</taxon>
        <taxon>Streptophyta</taxon>
        <taxon>Embryophyta</taxon>
        <taxon>Tracheophyta</taxon>
        <taxon>Spermatophyta</taxon>
        <taxon>Magnoliopsida</taxon>
        <taxon>eudicotyledons</taxon>
        <taxon>Gunneridae</taxon>
        <taxon>Pentapetalae</taxon>
        <taxon>asterids</taxon>
        <taxon>lamiids</taxon>
        <taxon>Gentianales</taxon>
        <taxon>Rubiaceae</taxon>
        <taxon>Ixoroideae</taxon>
        <taxon>Gardenieae complex</taxon>
        <taxon>Bertiereae - Coffeeae clade</taxon>
        <taxon>Coffeeae</taxon>
        <taxon>Coffea</taxon>
    </lineage>
</organism>
<name>A0A6P6UTK9_COFAR</name>
<dbReference type="PANTHER" id="PTHR47723:SF19">
    <property type="entry name" value="POLYNUCLEOTIDYL TRANSFERASE, RIBONUCLEASE H-LIKE SUPERFAMILY PROTEIN"/>
    <property type="match status" value="1"/>
</dbReference>
<sequence length="357" mass="39805">MSHQAELSMRWLVNAGTCDFWYDNWLGNEALFHKVQVHGTLTFKDFLVHGRWNSMLLAYYFLKDITALILQQPPPEAERTDEMGLPLDDILNKFGVQLPSKCFCCHMAMGESIEHIFASGQLAKEIWGFFGAVCGIGLPRGQLRDRAMAWWLSKQSEVQKWLVVSILPSFICWHIWKDVAMAVADKFNKDSFPRTFGQFFESLSQPSSLLQCRLVRWRAAGTGMVTLNTDRCSKCNPGTSGGGGVFRASDGRALVGYSVFLGVDTSLLAEVLALLAGLRLCDQKAFTQLAEGPGQFSHSFREANTVADILANEGLLNPFDLIRVYDQPSCLPQLARGIVRLDKLGLPSLRFLKKSSA</sequence>
<dbReference type="Pfam" id="PF13966">
    <property type="entry name" value="zf-RVT"/>
    <property type="match status" value="1"/>
</dbReference>
<evidence type="ECO:0008006" key="5">
    <source>
        <dbReference type="Google" id="ProtNLM"/>
    </source>
</evidence>